<dbReference type="Pfam" id="PF00132">
    <property type="entry name" value="Hexapep"/>
    <property type="match status" value="1"/>
</dbReference>
<dbReference type="SUPFAM" id="SSF51161">
    <property type="entry name" value="Trimeric LpxA-like enzymes"/>
    <property type="match status" value="1"/>
</dbReference>
<dbReference type="PANTHER" id="PTHR43017:SF1">
    <property type="entry name" value="ACETYLTRANSFERASE YJL218W-RELATED"/>
    <property type="match status" value="1"/>
</dbReference>
<dbReference type="PANTHER" id="PTHR43017">
    <property type="entry name" value="GALACTOSIDE O-ACETYLTRANSFERASE"/>
    <property type="match status" value="1"/>
</dbReference>
<evidence type="ECO:0000256" key="2">
    <source>
        <dbReference type="ARBA" id="ARBA00022679"/>
    </source>
</evidence>
<name>A0AAE3DMS6_9FIRM</name>
<keyword evidence="4 5" id="KW-0012">Acyltransferase</keyword>
<evidence type="ECO:0000256" key="4">
    <source>
        <dbReference type="ARBA" id="ARBA00023315"/>
    </source>
</evidence>
<dbReference type="InterPro" id="IPR001451">
    <property type="entry name" value="Hexapep"/>
</dbReference>
<evidence type="ECO:0000259" key="6">
    <source>
        <dbReference type="SMART" id="SM01266"/>
    </source>
</evidence>
<proteinExistence type="inferred from homology"/>
<organism evidence="7 8">
    <name type="scientific">Gallintestinimicrobium propionicum</name>
    <dbReference type="NCBI Taxonomy" id="2981770"/>
    <lineage>
        <taxon>Bacteria</taxon>
        <taxon>Bacillati</taxon>
        <taxon>Bacillota</taxon>
        <taxon>Clostridia</taxon>
        <taxon>Lachnospirales</taxon>
        <taxon>Lachnospiraceae</taxon>
        <taxon>Gallintestinimicrobium</taxon>
    </lineage>
</organism>
<keyword evidence="8" id="KW-1185">Reference proteome</keyword>
<evidence type="ECO:0000256" key="1">
    <source>
        <dbReference type="ARBA" id="ARBA00007274"/>
    </source>
</evidence>
<dbReference type="Gene3D" id="2.160.10.10">
    <property type="entry name" value="Hexapeptide repeat proteins"/>
    <property type="match status" value="1"/>
</dbReference>
<dbReference type="InterPro" id="IPR039369">
    <property type="entry name" value="LacA-like"/>
</dbReference>
<dbReference type="CDD" id="cd03357">
    <property type="entry name" value="LbH_MAT_GAT"/>
    <property type="match status" value="1"/>
</dbReference>
<dbReference type="EMBL" id="JAJEQF010000021">
    <property type="protein sequence ID" value="MCC2167854.1"/>
    <property type="molecule type" value="Genomic_DNA"/>
</dbReference>
<dbReference type="InterPro" id="IPR024688">
    <property type="entry name" value="Mac_dom"/>
</dbReference>
<reference evidence="7 8" key="1">
    <citation type="submission" date="2021-10" db="EMBL/GenBank/DDBJ databases">
        <title>Anaerobic single-cell dispensing facilitates the cultivation of human gut bacteria.</title>
        <authorList>
            <person name="Afrizal A."/>
        </authorList>
    </citation>
    <scope>NUCLEOTIDE SEQUENCE [LARGE SCALE GENOMIC DNA]</scope>
    <source>
        <strain evidence="7 8">CLA-AA-H244</strain>
    </source>
</reference>
<sequence length="213" mass="23692">MVSEEERALSGVLFTPGDPELIAMKRVAHNLSRDYNLTYEEETDKRNEIIDKLLKSHGEGCRMQGPIFFHYGRHTSIGKHFFANFNFTVQDDAFVEIGDNNNFGPNVTIVTPVHPLLPRERDLIADKDGNPKHMCYAKPVKIGNDCWFGAGVIVCSGVTIGNNCVIGAGSIVTKDIPDNSFAAGNPCRVIRPITEADSMRYKPEILQDNQIIK</sequence>
<comment type="caution">
    <text evidence="7">The sequence shown here is derived from an EMBL/GenBank/DDBJ whole genome shotgun (WGS) entry which is preliminary data.</text>
</comment>
<dbReference type="RefSeq" id="WP_308728336.1">
    <property type="nucleotide sequence ID" value="NZ_JAJEQF010000021.1"/>
</dbReference>
<dbReference type="EC" id="2.3.1.-" evidence="5"/>
<keyword evidence="3" id="KW-0677">Repeat</keyword>
<gene>
    <name evidence="7" type="ORF">LKD45_09145</name>
</gene>
<keyword evidence="2 5" id="KW-0808">Transferase</keyword>
<dbReference type="Pfam" id="PF12464">
    <property type="entry name" value="Mac"/>
    <property type="match status" value="1"/>
</dbReference>
<evidence type="ECO:0000256" key="5">
    <source>
        <dbReference type="RuleBase" id="RU367021"/>
    </source>
</evidence>
<accession>A0AAE3DMS6</accession>
<evidence type="ECO:0000256" key="3">
    <source>
        <dbReference type="ARBA" id="ARBA00022737"/>
    </source>
</evidence>
<evidence type="ECO:0000313" key="8">
    <source>
        <dbReference type="Proteomes" id="UP001199355"/>
    </source>
</evidence>
<protein>
    <recommendedName>
        <fullName evidence="5">Acetyltransferase</fullName>
        <ecNumber evidence="5">2.3.1.-</ecNumber>
    </recommendedName>
</protein>
<feature type="domain" description="Maltose/galactoside acetyltransferase" evidence="6">
    <location>
        <begin position="5"/>
        <end position="59"/>
    </location>
</feature>
<dbReference type="InterPro" id="IPR011004">
    <property type="entry name" value="Trimer_LpxA-like_sf"/>
</dbReference>
<comment type="similarity">
    <text evidence="1 5">Belongs to the transferase hexapeptide repeat family.</text>
</comment>
<dbReference type="SMART" id="SM01266">
    <property type="entry name" value="Mac"/>
    <property type="match status" value="1"/>
</dbReference>
<dbReference type="Proteomes" id="UP001199355">
    <property type="component" value="Unassembled WGS sequence"/>
</dbReference>
<dbReference type="GO" id="GO:0008870">
    <property type="term" value="F:galactoside O-acetyltransferase activity"/>
    <property type="evidence" value="ECO:0007669"/>
    <property type="project" value="TreeGrafter"/>
</dbReference>
<evidence type="ECO:0000313" key="7">
    <source>
        <dbReference type="EMBL" id="MCC2167854.1"/>
    </source>
</evidence>
<dbReference type="AlphaFoldDB" id="A0AAE3DMS6"/>